<gene>
    <name evidence="2" type="ORF">FHX59_001426</name>
</gene>
<keyword evidence="1" id="KW-1133">Transmembrane helix</keyword>
<dbReference type="Proteomes" id="UP000533533">
    <property type="component" value="Unassembled WGS sequence"/>
</dbReference>
<keyword evidence="1" id="KW-0472">Membrane</keyword>
<accession>A0ABR6FIV3</accession>
<reference evidence="2 3" key="1">
    <citation type="submission" date="2020-08" db="EMBL/GenBank/DDBJ databases">
        <title>Genomic Encyclopedia of Type Strains, Phase IV (KMG-V): Genome sequencing to study the core and pangenomes of soil and plant-associated prokaryotes.</title>
        <authorList>
            <person name="Whitman W."/>
        </authorList>
    </citation>
    <scope>NUCLEOTIDE SEQUENCE [LARGE SCALE GENOMIC DNA]</scope>
    <source>
        <strain evidence="2 3">SRMrh-85</strain>
    </source>
</reference>
<evidence type="ECO:0000256" key="1">
    <source>
        <dbReference type="SAM" id="Phobius"/>
    </source>
</evidence>
<protein>
    <submittedName>
        <fullName evidence="2">Uncharacterized protein</fullName>
    </submittedName>
</protein>
<evidence type="ECO:0000313" key="2">
    <source>
        <dbReference type="EMBL" id="MBB2927013.1"/>
    </source>
</evidence>
<organism evidence="2 3">
    <name type="scientific">Paraburkholderia silvatlantica</name>
    <dbReference type="NCBI Taxonomy" id="321895"/>
    <lineage>
        <taxon>Bacteria</taxon>
        <taxon>Pseudomonadati</taxon>
        <taxon>Pseudomonadota</taxon>
        <taxon>Betaproteobacteria</taxon>
        <taxon>Burkholderiales</taxon>
        <taxon>Burkholderiaceae</taxon>
        <taxon>Paraburkholderia</taxon>
    </lineage>
</organism>
<comment type="caution">
    <text evidence="2">The sequence shown here is derived from an EMBL/GenBank/DDBJ whole genome shotgun (WGS) entry which is preliminary data.</text>
</comment>
<sequence length="50" mass="5248">MIVLAYEADKRGLTWVGETYTAVALCFLIPPISGIGGIGGIGGMRGRPLR</sequence>
<name>A0ABR6FIV3_9BURK</name>
<evidence type="ECO:0000313" key="3">
    <source>
        <dbReference type="Proteomes" id="UP000533533"/>
    </source>
</evidence>
<feature type="transmembrane region" description="Helical" evidence="1">
    <location>
        <begin position="20"/>
        <end position="41"/>
    </location>
</feature>
<keyword evidence="3" id="KW-1185">Reference proteome</keyword>
<keyword evidence="1" id="KW-0812">Transmembrane</keyword>
<proteinExistence type="predicted"/>
<dbReference type="EMBL" id="JACHVZ010000004">
    <property type="protein sequence ID" value="MBB2927013.1"/>
    <property type="molecule type" value="Genomic_DNA"/>
</dbReference>